<comment type="caution">
    <text evidence="2">The sequence shown here is derived from an EMBL/GenBank/DDBJ whole genome shotgun (WGS) entry which is preliminary data.</text>
</comment>
<dbReference type="InterPro" id="IPR052942">
    <property type="entry name" value="LPS_cholinephosphotransferase"/>
</dbReference>
<organism evidence="2 3">
    <name type="scientific">Candidatus Gallipaludibacter merdavium</name>
    <dbReference type="NCBI Taxonomy" id="2840839"/>
    <lineage>
        <taxon>Bacteria</taxon>
        <taxon>Pseudomonadati</taxon>
        <taxon>Bacteroidota</taxon>
        <taxon>Bacteroidia</taxon>
        <taxon>Bacteroidales</taxon>
        <taxon>Candidatus Gallipaludibacter</taxon>
    </lineage>
</organism>
<sequence length="282" mass="33590">MNLQEIRSKTELEIPRATGSLREVQLRMLDILLEVKRLCNKHDIRYWLDFGTLLGAVRHAGFIPWDDDLDVCVLEDDFERFLRVCSEELPDWLVLQTEKTEKDSGMGAGLVKIRDKNSLYIHDFDSFRSDYSKGIFIDVFKSVRYPEMPRGLFCYLSRRVSFAYGFWHYHLPISMKNIICYCVYPFSYCFHKAIFEFLCAIKKKRYLFSTPERYVYGLYTPEDEIFPLSEMDFEGHLFPVPRNWDRRLCDSFGDYLKIPEKTKRRTHAKYVFLDKGKGVIEY</sequence>
<dbReference type="InterPro" id="IPR007074">
    <property type="entry name" value="LicD/FKTN/FKRP_NTP_transf"/>
</dbReference>
<evidence type="ECO:0000313" key="3">
    <source>
        <dbReference type="Proteomes" id="UP000823641"/>
    </source>
</evidence>
<proteinExistence type="predicted"/>
<dbReference type="Proteomes" id="UP000823641">
    <property type="component" value="Unassembled WGS sequence"/>
</dbReference>
<dbReference type="EMBL" id="JADIMG010000096">
    <property type="protein sequence ID" value="MBO8460674.1"/>
    <property type="molecule type" value="Genomic_DNA"/>
</dbReference>
<dbReference type="Pfam" id="PF04991">
    <property type="entry name" value="LicD"/>
    <property type="match status" value="1"/>
</dbReference>
<dbReference type="PANTHER" id="PTHR43404">
    <property type="entry name" value="LIPOPOLYSACCHARIDE CHOLINEPHOSPHOTRANSFERASE LICD"/>
    <property type="match status" value="1"/>
</dbReference>
<gene>
    <name evidence="2" type="ORF">IAA73_10140</name>
</gene>
<dbReference type="GO" id="GO:0009100">
    <property type="term" value="P:glycoprotein metabolic process"/>
    <property type="evidence" value="ECO:0007669"/>
    <property type="project" value="UniProtKB-ARBA"/>
</dbReference>
<reference evidence="2" key="2">
    <citation type="journal article" date="2021" name="PeerJ">
        <title>Extensive microbial diversity within the chicken gut microbiome revealed by metagenomics and culture.</title>
        <authorList>
            <person name="Gilroy R."/>
            <person name="Ravi A."/>
            <person name="Getino M."/>
            <person name="Pursley I."/>
            <person name="Horton D.L."/>
            <person name="Alikhan N.F."/>
            <person name="Baker D."/>
            <person name="Gharbi K."/>
            <person name="Hall N."/>
            <person name="Watson M."/>
            <person name="Adriaenssens E.M."/>
            <person name="Foster-Nyarko E."/>
            <person name="Jarju S."/>
            <person name="Secka A."/>
            <person name="Antonio M."/>
            <person name="Oren A."/>
            <person name="Chaudhuri R.R."/>
            <person name="La Ragione R."/>
            <person name="Hildebrand F."/>
            <person name="Pallen M.J."/>
        </authorList>
    </citation>
    <scope>NUCLEOTIDE SEQUENCE</scope>
    <source>
        <strain evidence="2">G3-3990</strain>
    </source>
</reference>
<accession>A0A9D9HW01</accession>
<feature type="domain" description="LicD/FKTN/FKRP nucleotidyltransferase" evidence="1">
    <location>
        <begin position="39"/>
        <end position="147"/>
    </location>
</feature>
<reference evidence="2" key="1">
    <citation type="submission" date="2020-10" db="EMBL/GenBank/DDBJ databases">
        <authorList>
            <person name="Gilroy R."/>
        </authorList>
    </citation>
    <scope>NUCLEOTIDE SEQUENCE</scope>
    <source>
        <strain evidence="2">G3-3990</strain>
    </source>
</reference>
<dbReference type="PANTHER" id="PTHR43404:SF2">
    <property type="entry name" value="LIPOPOLYSACCHARIDE CHOLINEPHOSPHOTRANSFERASE LICD"/>
    <property type="match status" value="1"/>
</dbReference>
<dbReference type="AlphaFoldDB" id="A0A9D9HW01"/>
<protein>
    <submittedName>
        <fullName evidence="2">LicD family protein</fullName>
    </submittedName>
</protein>
<name>A0A9D9HW01_9BACT</name>
<evidence type="ECO:0000313" key="2">
    <source>
        <dbReference type="EMBL" id="MBO8460674.1"/>
    </source>
</evidence>
<evidence type="ECO:0000259" key="1">
    <source>
        <dbReference type="Pfam" id="PF04991"/>
    </source>
</evidence>